<dbReference type="InterPro" id="IPR022742">
    <property type="entry name" value="Hydrolase_4"/>
</dbReference>
<dbReference type="AlphaFoldDB" id="A0A0D7BI23"/>
<keyword evidence="2" id="KW-0378">Hydrolase</keyword>
<name>A0A0D7BI23_9AGAR</name>
<dbReference type="OrthoDB" id="10249433at2759"/>
<protein>
    <submittedName>
        <fullName evidence="2">Alpha/beta-hydrolase</fullName>
    </submittedName>
</protein>
<dbReference type="GO" id="GO:0016787">
    <property type="term" value="F:hydrolase activity"/>
    <property type="evidence" value="ECO:0007669"/>
    <property type="project" value="UniProtKB-KW"/>
</dbReference>
<dbReference type="SUPFAM" id="SSF53474">
    <property type="entry name" value="alpha/beta-Hydrolases"/>
    <property type="match status" value="1"/>
</dbReference>
<organism evidence="2 3">
    <name type="scientific">Cylindrobasidium torrendii FP15055 ss-10</name>
    <dbReference type="NCBI Taxonomy" id="1314674"/>
    <lineage>
        <taxon>Eukaryota</taxon>
        <taxon>Fungi</taxon>
        <taxon>Dikarya</taxon>
        <taxon>Basidiomycota</taxon>
        <taxon>Agaricomycotina</taxon>
        <taxon>Agaricomycetes</taxon>
        <taxon>Agaricomycetidae</taxon>
        <taxon>Agaricales</taxon>
        <taxon>Marasmiineae</taxon>
        <taxon>Physalacriaceae</taxon>
        <taxon>Cylindrobasidium</taxon>
    </lineage>
</organism>
<dbReference type="Pfam" id="PF12146">
    <property type="entry name" value="Hydrolase_4"/>
    <property type="match status" value="1"/>
</dbReference>
<evidence type="ECO:0000313" key="2">
    <source>
        <dbReference type="EMBL" id="KIY69875.1"/>
    </source>
</evidence>
<accession>A0A0D7BI23</accession>
<dbReference type="InterPro" id="IPR029058">
    <property type="entry name" value="AB_hydrolase_fold"/>
</dbReference>
<reference evidence="2 3" key="1">
    <citation type="journal article" date="2015" name="Fungal Genet. Biol.">
        <title>Evolution of novel wood decay mechanisms in Agaricales revealed by the genome sequences of Fistulina hepatica and Cylindrobasidium torrendii.</title>
        <authorList>
            <person name="Floudas D."/>
            <person name="Held B.W."/>
            <person name="Riley R."/>
            <person name="Nagy L.G."/>
            <person name="Koehler G."/>
            <person name="Ransdell A.S."/>
            <person name="Younus H."/>
            <person name="Chow J."/>
            <person name="Chiniquy J."/>
            <person name="Lipzen A."/>
            <person name="Tritt A."/>
            <person name="Sun H."/>
            <person name="Haridas S."/>
            <person name="LaButti K."/>
            <person name="Ohm R.A."/>
            <person name="Kues U."/>
            <person name="Blanchette R.A."/>
            <person name="Grigoriev I.V."/>
            <person name="Minto R.E."/>
            <person name="Hibbett D.S."/>
        </authorList>
    </citation>
    <scope>NUCLEOTIDE SEQUENCE [LARGE SCALE GENOMIC DNA]</scope>
    <source>
        <strain evidence="2 3">FP15055 ss-10</strain>
    </source>
</reference>
<evidence type="ECO:0000313" key="3">
    <source>
        <dbReference type="Proteomes" id="UP000054007"/>
    </source>
</evidence>
<dbReference type="EMBL" id="KN880477">
    <property type="protein sequence ID" value="KIY69875.1"/>
    <property type="molecule type" value="Genomic_DNA"/>
</dbReference>
<dbReference type="Proteomes" id="UP000054007">
    <property type="component" value="Unassembled WGS sequence"/>
</dbReference>
<dbReference type="STRING" id="1314674.A0A0D7BI23"/>
<proteinExistence type="predicted"/>
<feature type="domain" description="Serine aminopeptidase S33" evidence="1">
    <location>
        <begin position="26"/>
        <end position="279"/>
    </location>
</feature>
<gene>
    <name evidence="2" type="ORF">CYLTODRAFT_435941</name>
</gene>
<keyword evidence="3" id="KW-1185">Reference proteome</keyword>
<dbReference type="Gene3D" id="3.40.50.1820">
    <property type="entry name" value="alpha/beta hydrolase"/>
    <property type="match status" value="1"/>
</dbReference>
<sequence length="307" mass="33890">MSSSSVSWLEGPQKTKFFTRFYQAATPQAVIVFVHGFCEHSTRYVEFHTKLADSGISVFTYDQRGFGRTSMDEKEKSKNSSYGRTGWDDQMADLNWAIGYARQQVPGVPLFIMGQSMGGGEVLGFATEGDKSPYAATIASLAGVIATSPMIQQTTPVNRILRSVLSGVKLALPNMLFPADLIPGHLSRDGSVGEAYMKDEFVKNTGSLRNLADMLNHGDEIKGKRWNVWPKSLPVIICHGTDDKITSCDASKDFLSNIACESKHFVPFEGAYHELANELPDVKEKLLREVVGWVEKTVKQPTEVAKL</sequence>
<dbReference type="InterPro" id="IPR051044">
    <property type="entry name" value="MAG_DAG_Lipase"/>
</dbReference>
<evidence type="ECO:0000259" key="1">
    <source>
        <dbReference type="Pfam" id="PF12146"/>
    </source>
</evidence>
<dbReference type="PANTHER" id="PTHR11614">
    <property type="entry name" value="PHOSPHOLIPASE-RELATED"/>
    <property type="match status" value="1"/>
</dbReference>